<evidence type="ECO:0000256" key="2">
    <source>
        <dbReference type="ARBA" id="ARBA00009348"/>
    </source>
</evidence>
<comment type="catalytic activity">
    <reaction evidence="1">
        <text>Hydrolysis of alpha-(2-&gt;3)-, alpha-(2-&gt;6)-, alpha-(2-&gt;8)- glycosidic linkages of terminal sialic acid residues in oligosaccharides, glycoproteins, glycolipids, colominic acid and synthetic substrates.</text>
        <dbReference type="EC" id="3.2.1.18"/>
    </reaction>
</comment>
<gene>
    <name evidence="11" type="ORF">ASJ35_04815</name>
    <name evidence="12" type="ORF">GMD52_01235</name>
</gene>
<evidence type="ECO:0000256" key="6">
    <source>
        <dbReference type="ARBA" id="ARBA00022801"/>
    </source>
</evidence>
<dbReference type="InterPro" id="IPR004124">
    <property type="entry name" value="Glyco_hydro_33_N"/>
</dbReference>
<dbReference type="InterPro" id="IPR036278">
    <property type="entry name" value="Sialidase_sf"/>
</dbReference>
<evidence type="ECO:0000256" key="3">
    <source>
        <dbReference type="ARBA" id="ARBA00012733"/>
    </source>
</evidence>
<evidence type="ECO:0000313" key="12">
    <source>
        <dbReference type="EMBL" id="MTS50165.1"/>
    </source>
</evidence>
<evidence type="ECO:0000313" key="13">
    <source>
        <dbReference type="Proteomes" id="UP000053433"/>
    </source>
</evidence>
<dbReference type="PANTHER" id="PTHR10628:SF30">
    <property type="entry name" value="EXO-ALPHA-SIALIDASE"/>
    <property type="match status" value="1"/>
</dbReference>
<reference evidence="12 14" key="2">
    <citation type="journal article" date="2019" name="Nat. Med.">
        <title>A library of human gut bacterial isolates paired with longitudinal multiomics data enables mechanistic microbiome research.</title>
        <authorList>
            <person name="Poyet M."/>
            <person name="Groussin M."/>
            <person name="Gibbons S.M."/>
            <person name="Avila-Pacheco J."/>
            <person name="Jiang X."/>
            <person name="Kearney S.M."/>
            <person name="Perrotta A.R."/>
            <person name="Berdy B."/>
            <person name="Zhao S."/>
            <person name="Lieberman T.D."/>
            <person name="Swanson P.K."/>
            <person name="Smith M."/>
            <person name="Roesemann S."/>
            <person name="Alexander J.E."/>
            <person name="Rich S.A."/>
            <person name="Livny J."/>
            <person name="Vlamakis H."/>
            <person name="Clish C."/>
            <person name="Bullock K."/>
            <person name="Deik A."/>
            <person name="Scott J."/>
            <person name="Pierce K.A."/>
            <person name="Xavier R.J."/>
            <person name="Alm E.J."/>
        </authorList>
    </citation>
    <scope>NUCLEOTIDE SEQUENCE [LARGE SCALE GENOMIC DNA]</scope>
    <source>
        <strain evidence="12 14">BIOML-A7</strain>
    </source>
</reference>
<organism evidence="11 13">
    <name type="scientific">Ruthenibacterium lactatiformans</name>
    <dbReference type="NCBI Taxonomy" id="1550024"/>
    <lineage>
        <taxon>Bacteria</taxon>
        <taxon>Bacillati</taxon>
        <taxon>Bacillota</taxon>
        <taxon>Clostridia</taxon>
        <taxon>Eubacteriales</taxon>
        <taxon>Oscillospiraceae</taxon>
        <taxon>Ruthenibacterium</taxon>
    </lineage>
</organism>
<dbReference type="Gene3D" id="2.60.120.200">
    <property type="match status" value="2"/>
</dbReference>
<evidence type="ECO:0000256" key="1">
    <source>
        <dbReference type="ARBA" id="ARBA00000427"/>
    </source>
</evidence>
<evidence type="ECO:0000313" key="11">
    <source>
        <dbReference type="EMBL" id="KUE77214.1"/>
    </source>
</evidence>
<dbReference type="InterPro" id="IPR026856">
    <property type="entry name" value="Sialidase_fam"/>
</dbReference>
<dbReference type="Gene3D" id="2.40.220.10">
    <property type="entry name" value="Intramolecular Trans-sialidase, Domain 3"/>
    <property type="match status" value="1"/>
</dbReference>
<evidence type="ECO:0000259" key="9">
    <source>
        <dbReference type="Pfam" id="PF02973"/>
    </source>
</evidence>
<feature type="signal peptide" evidence="8">
    <location>
        <begin position="1"/>
        <end position="25"/>
    </location>
</feature>
<reference evidence="11 13" key="1">
    <citation type="submission" date="2015-10" db="EMBL/GenBank/DDBJ databases">
        <title>A novel member of the family Ruminococcaceae isolated from human faeces.</title>
        <authorList>
            <person name="Shkoporov A.N."/>
            <person name="Chaplin A.V."/>
            <person name="Motuzova O.V."/>
            <person name="Kafarskaia L.I."/>
            <person name="Efimov B.A."/>
        </authorList>
    </citation>
    <scope>NUCLEOTIDE SEQUENCE [LARGE SCALE GENOMIC DNA]</scope>
    <source>
        <strain evidence="11 13">668</strain>
    </source>
</reference>
<evidence type="ECO:0000256" key="8">
    <source>
        <dbReference type="SAM" id="SignalP"/>
    </source>
</evidence>
<dbReference type="GO" id="GO:0009313">
    <property type="term" value="P:oligosaccharide catabolic process"/>
    <property type="evidence" value="ECO:0007669"/>
    <property type="project" value="TreeGrafter"/>
</dbReference>
<feature type="chain" id="PRO_5038211173" description="exo-alpha-sialidase" evidence="8">
    <location>
        <begin position="26"/>
        <end position="959"/>
    </location>
</feature>
<evidence type="ECO:0000256" key="5">
    <source>
        <dbReference type="ARBA" id="ARBA00022737"/>
    </source>
</evidence>
<dbReference type="RefSeq" id="WP_058722867.1">
    <property type="nucleotide sequence ID" value="NZ_LMUA01000004.1"/>
</dbReference>
<dbReference type="EMBL" id="LMUA01000004">
    <property type="protein sequence ID" value="KUE77214.1"/>
    <property type="molecule type" value="Genomic_DNA"/>
</dbReference>
<comment type="caution">
    <text evidence="11">The sequence shown here is derived from an EMBL/GenBank/DDBJ whole genome shotgun (WGS) entry which is preliminary data.</text>
</comment>
<name>A0A0W7TTQ2_9FIRM</name>
<dbReference type="EC" id="3.2.1.18" evidence="3"/>
<accession>A0A0W7TTQ2</accession>
<keyword evidence="5" id="KW-0677">Repeat</keyword>
<dbReference type="SUPFAM" id="SSF49899">
    <property type="entry name" value="Concanavalin A-like lectins/glucanases"/>
    <property type="match status" value="2"/>
</dbReference>
<dbReference type="PANTHER" id="PTHR10628">
    <property type="entry name" value="SIALIDASE"/>
    <property type="match status" value="1"/>
</dbReference>
<dbReference type="Proteomes" id="UP000449193">
    <property type="component" value="Unassembled WGS sequence"/>
</dbReference>
<evidence type="ECO:0000259" key="10">
    <source>
        <dbReference type="Pfam" id="PF13088"/>
    </source>
</evidence>
<dbReference type="AlphaFoldDB" id="A0A0W7TTQ2"/>
<dbReference type="GO" id="GO:0016020">
    <property type="term" value="C:membrane"/>
    <property type="evidence" value="ECO:0007669"/>
    <property type="project" value="TreeGrafter"/>
</dbReference>
<feature type="domain" description="Sialidase" evidence="10">
    <location>
        <begin position="688"/>
        <end position="842"/>
    </location>
</feature>
<dbReference type="InterPro" id="IPR011040">
    <property type="entry name" value="Sialidase"/>
</dbReference>
<keyword evidence="7" id="KW-0326">Glycosidase</keyword>
<proteinExistence type="inferred from homology"/>
<dbReference type="SUPFAM" id="SSF50939">
    <property type="entry name" value="Sialidases"/>
    <property type="match status" value="1"/>
</dbReference>
<dbReference type="Gene3D" id="2.120.10.10">
    <property type="match status" value="1"/>
</dbReference>
<sequence>MKKRLAAALCAASILWAGAFVPARAEQAAPDGGPAALAQFLDEARSTGFAYVLEGQDQVFDGARCLQGSAEDMARLQASSQGTLLVRYNTTADTNQIIFAAGGSAEAEACGALLANAAPSVDRQRVQFPGGMQANLADTRASGSWHTFVYSVDASQPGVTEGKTVTSFDGSAVTQYPDYASWFNANETVNGLKFLSIGNVEGGLPGAGGFVGRIAAVAFIPRALSQQQAAQLTGERWGQAPQLLYAAENIVVETPSQAVELEQTLAGRIAALDEMTVIVKFKNTNTGVGSLFSVSDPAQAAAHFHIYQNNDRLGFEYRDRDDPFYEASCTIYAREWNTVAFSAGRDTGYRLFANGALGASLEKTGADYRFLSDAASWSSCSVGKTVRGNDPEGYPFTGTIERLEIYAGALPDEELAARTAQTQRGDAFVFYAGDATGSTHFRIPFLWNTPDGTLIAGADANFGSGGDSAENIDIALRRKPNAAGYGAMEGWQDAFVPDAMHMLDYADENGYRQRSASFIDAVIVQDTLGGGRILLLADAWAWNGGLFQHLADASGGTEMRSVARGDGFCTIGGKKYLLLSDQNRKGNANGQTGNINENTDRSRFNYAADIYGAPDENGRYPVYHLNGTPRAYKAVGTPVSDANLSLGGMSAYSLTKEYELCRDGTLLTVAQNAENQSAGPVEVPMKIFYEDSELQMYNTSYIMQFYSDDGGASWHTDKIISGMVKRESSRYYILGPGRGLQIQNGAYAGRLIVPVYYQGAPDAEVIYSDDGGRTWKHGESVSSIYGLSEAAPVEMPDGSLKLFLRNTSVLGGTVVEATSTDGGQTWRDVKSTFGNNSAGINCQMSAVRLGSPVRSRADGKEYPALLLSCANRKDRTNGRLFMGLLKEDGAYPGGARKYRIDWEYQYDVTPAGTLYAYSCLSELNDGRVALLYESSPSGSWDEGLQRIYYREFRAETLMN</sequence>
<dbReference type="EMBL" id="WMZR01000001">
    <property type="protein sequence ID" value="MTS50165.1"/>
    <property type="molecule type" value="Genomic_DNA"/>
</dbReference>
<evidence type="ECO:0000256" key="4">
    <source>
        <dbReference type="ARBA" id="ARBA00022729"/>
    </source>
</evidence>
<evidence type="ECO:0000313" key="14">
    <source>
        <dbReference type="Proteomes" id="UP000449193"/>
    </source>
</evidence>
<protein>
    <recommendedName>
        <fullName evidence="3">exo-alpha-sialidase</fullName>
        <ecNumber evidence="3">3.2.1.18</ecNumber>
    </recommendedName>
</protein>
<dbReference type="Proteomes" id="UP000053433">
    <property type="component" value="Unassembled WGS sequence"/>
</dbReference>
<keyword evidence="4 8" id="KW-0732">Signal</keyword>
<dbReference type="Pfam" id="PF02973">
    <property type="entry name" value="Sialidase"/>
    <property type="match status" value="1"/>
</dbReference>
<evidence type="ECO:0000256" key="7">
    <source>
        <dbReference type="ARBA" id="ARBA00023295"/>
    </source>
</evidence>
<dbReference type="GO" id="GO:0005737">
    <property type="term" value="C:cytoplasm"/>
    <property type="evidence" value="ECO:0007669"/>
    <property type="project" value="TreeGrafter"/>
</dbReference>
<dbReference type="Pfam" id="PF13088">
    <property type="entry name" value="BNR_2"/>
    <property type="match status" value="1"/>
</dbReference>
<feature type="domain" description="Glycoside hydrolase family 33 N-terminal" evidence="9">
    <location>
        <begin position="255"/>
        <end position="422"/>
    </location>
</feature>
<dbReference type="GO" id="GO:0004308">
    <property type="term" value="F:exo-alpha-sialidase activity"/>
    <property type="evidence" value="ECO:0007669"/>
    <property type="project" value="UniProtKB-EC"/>
</dbReference>
<keyword evidence="6" id="KW-0378">Hydrolase</keyword>
<comment type="similarity">
    <text evidence="2">Belongs to the glycosyl hydrolase 33 family.</text>
</comment>
<dbReference type="InterPro" id="IPR013320">
    <property type="entry name" value="ConA-like_dom_sf"/>
</dbReference>
<dbReference type="InterPro" id="IPR023364">
    <property type="entry name" value="Trans_sialidase_dom3"/>
</dbReference>
<dbReference type="GO" id="GO:0006689">
    <property type="term" value="P:ganglioside catabolic process"/>
    <property type="evidence" value="ECO:0007669"/>
    <property type="project" value="TreeGrafter"/>
</dbReference>
<dbReference type="CDD" id="cd15482">
    <property type="entry name" value="Sialidase_non-viral"/>
    <property type="match status" value="1"/>
</dbReference>